<organism evidence="1 2">
    <name type="scientific">Arctium lappa</name>
    <name type="common">Greater burdock</name>
    <name type="synonym">Lappa major</name>
    <dbReference type="NCBI Taxonomy" id="4217"/>
    <lineage>
        <taxon>Eukaryota</taxon>
        <taxon>Viridiplantae</taxon>
        <taxon>Streptophyta</taxon>
        <taxon>Embryophyta</taxon>
        <taxon>Tracheophyta</taxon>
        <taxon>Spermatophyta</taxon>
        <taxon>Magnoliopsida</taxon>
        <taxon>eudicotyledons</taxon>
        <taxon>Gunneridae</taxon>
        <taxon>Pentapetalae</taxon>
        <taxon>asterids</taxon>
        <taxon>campanulids</taxon>
        <taxon>Asterales</taxon>
        <taxon>Asteraceae</taxon>
        <taxon>Carduoideae</taxon>
        <taxon>Cardueae</taxon>
        <taxon>Arctiinae</taxon>
        <taxon>Arctium</taxon>
    </lineage>
</organism>
<comment type="caution">
    <text evidence="1">The sequence shown here is derived from an EMBL/GenBank/DDBJ whole genome shotgun (WGS) entry which is preliminary data.</text>
</comment>
<proteinExistence type="predicted"/>
<evidence type="ECO:0000313" key="1">
    <source>
        <dbReference type="EMBL" id="KAI3685145.1"/>
    </source>
</evidence>
<accession>A0ACB8YI25</accession>
<reference evidence="1 2" key="2">
    <citation type="journal article" date="2022" name="Mol. Ecol. Resour.">
        <title>The genomes of chicory, endive, great burdock and yacon provide insights into Asteraceae paleo-polyploidization history and plant inulin production.</title>
        <authorList>
            <person name="Fan W."/>
            <person name="Wang S."/>
            <person name="Wang H."/>
            <person name="Wang A."/>
            <person name="Jiang F."/>
            <person name="Liu H."/>
            <person name="Zhao H."/>
            <person name="Xu D."/>
            <person name="Zhang Y."/>
        </authorList>
    </citation>
    <scope>NUCLEOTIDE SEQUENCE [LARGE SCALE GENOMIC DNA]</scope>
    <source>
        <strain evidence="2">cv. Niubang</strain>
    </source>
</reference>
<reference evidence="2" key="1">
    <citation type="journal article" date="2022" name="Mol. Ecol. Resour.">
        <title>The genomes of chicory, endive, great burdock and yacon provide insights into Asteraceae palaeo-polyploidization history and plant inulin production.</title>
        <authorList>
            <person name="Fan W."/>
            <person name="Wang S."/>
            <person name="Wang H."/>
            <person name="Wang A."/>
            <person name="Jiang F."/>
            <person name="Liu H."/>
            <person name="Zhao H."/>
            <person name="Xu D."/>
            <person name="Zhang Y."/>
        </authorList>
    </citation>
    <scope>NUCLEOTIDE SEQUENCE [LARGE SCALE GENOMIC DNA]</scope>
    <source>
        <strain evidence="2">cv. Niubang</strain>
    </source>
</reference>
<protein>
    <submittedName>
        <fullName evidence="1">Uncharacterized protein</fullName>
    </submittedName>
</protein>
<gene>
    <name evidence="1" type="ORF">L6452_34379</name>
</gene>
<dbReference type="EMBL" id="CM042058">
    <property type="protein sequence ID" value="KAI3685145.1"/>
    <property type="molecule type" value="Genomic_DNA"/>
</dbReference>
<dbReference type="Proteomes" id="UP001055879">
    <property type="component" value="Linkage Group LG12"/>
</dbReference>
<sequence>MWALMEFTSLRSEGGGVMYVIKNDIHLLFNTLSSNQKESTVVPYFQLLPLSSITIFNHKNIESKPKTLFIFCFLIH</sequence>
<name>A0ACB8YI25_ARCLA</name>
<keyword evidence="2" id="KW-1185">Reference proteome</keyword>
<evidence type="ECO:0000313" key="2">
    <source>
        <dbReference type="Proteomes" id="UP001055879"/>
    </source>
</evidence>